<evidence type="ECO:0000256" key="5">
    <source>
        <dbReference type="PROSITE-ProRule" id="PRU00047"/>
    </source>
</evidence>
<keyword evidence="1" id="KW-0645">Protease</keyword>
<reference evidence="9" key="1">
    <citation type="journal article" date="2023" name="bioRxiv">
        <title>Improved chromosome-level genome assembly for marigold (Tagetes erecta).</title>
        <authorList>
            <person name="Jiang F."/>
            <person name="Yuan L."/>
            <person name="Wang S."/>
            <person name="Wang H."/>
            <person name="Xu D."/>
            <person name="Wang A."/>
            <person name="Fan W."/>
        </authorList>
    </citation>
    <scope>NUCLEOTIDE SEQUENCE</scope>
    <source>
        <strain evidence="9">WSJ</strain>
        <tissue evidence="9">Leaf</tissue>
    </source>
</reference>
<dbReference type="InterPro" id="IPR057670">
    <property type="entry name" value="SH3_retrovirus"/>
</dbReference>
<feature type="domain" description="CCHC-type" evidence="7">
    <location>
        <begin position="300"/>
        <end position="316"/>
    </location>
</feature>
<evidence type="ECO:0008006" key="11">
    <source>
        <dbReference type="Google" id="ProtNLM"/>
    </source>
</evidence>
<dbReference type="Pfam" id="PF07727">
    <property type="entry name" value="RVT_2"/>
    <property type="match status" value="1"/>
</dbReference>
<dbReference type="Pfam" id="PF25597">
    <property type="entry name" value="SH3_retrovirus"/>
    <property type="match status" value="1"/>
</dbReference>
<dbReference type="Pfam" id="PF00665">
    <property type="entry name" value="rve"/>
    <property type="match status" value="1"/>
</dbReference>
<dbReference type="GO" id="GO:0008270">
    <property type="term" value="F:zinc ion binding"/>
    <property type="evidence" value="ECO:0007669"/>
    <property type="project" value="UniProtKB-KW"/>
</dbReference>
<sequence length="1334" mass="152270">MVQPGGSDTSANQTPNQIIVHQAKEPSTAGLTVPKLVGTNYNTWTTLMEAVLDANDLWDVVNPDHELVDDPTNVKKNKIARAMIYQSLPENIMAQVAKTKSAREIWEALRVRFLGAERVQQARLQTLKRDFVKLKMEPKDSVDEFAGKLSEIINKFSSLGETLETSAVVKKLLEAMPTRFISIVATIEQVTDLQKLTFEDCLARLKAFEERTKGFEEQVEKENRLMYAKVDRQTKKDNDHDNRGQPNRGRGSSNRGRGRGRGRGYGRGRGRNNYNDNRRNANDSNQNRNNNNGRDKRDVKCYNCNNLGHYAWECSKETEAEVNLNQGHDNEALMMVSCDVNQEKILLNENKVNPTLFANDSSDNNIWFLDNGASNHMTGCEEHFTELDRTVTGAVRFGDGSKVQIKGKGSIIFDCKNGEQRVVQEAWPPKFNAMSMMARTNMVEGLPKITHESRVCDSCLAGKQSRLPFPNQTTYRARKPLELVHTDLCGPITPSTLAGNRYFILFVDDYSRYAWIYTIKTKDEALNVFKKFKHEVELELSLKIKALKSDRGGEFLNRLFTNYCDETGIKRLFTAPYSPQQNGVVERRNRTIMNATRSMLKTMSVPQNLWGECARHVVYIQNRITTKALKKVTPYEALRGFKPNLSYLRVFGCCAHVKIPSVNLKKLDDRSKMLVYLGSEPGSKAHRLYDPSKNQIHVSIDVTFEETRKFDWASCDSASKQGEGPEWAEFQIANFEETVQQPSVSEPQNTANTSPSTVQTESEEPSFSYEETENVDDDQFNTETAETQEDLRRSTRETKLPRRFDEFVMLQEELNPQSECEPKNYFEAKGNTEWENAMKKELESIEENNTWALTQLPKDQKAIGLKWVFKIKRDAQEKVTRYKARLVAKGYVQQYGIDFEEAFAPVARIETIRLILALAAKRGWKVFHLDVETAFLNGRLKEEVYVKQPDGFIVTGKEDHVYKLNRALYGLRQAPRAWNERLDKTMRKLEFKRCPREPSVYTKIANGELLVIGVYVDDLVVTGSSLEEIKKFKTQMMLEFKMKDMGLLTYYLGIEVDQRDDGIILKQSSYAKKLLKAAGMVDCNSCKYPMEPRLELTKDEAGKSVDARRFRSNIGSLRYLLHTRPDLSYAVGVTSRFMHEPKESHLNALKHILRYVKGTLNYGLKYSRDRDETLIGYSDSSHSSNQSDGRCTTGMVFYLGDAIISWNSHKQKTVALSSCESEFMAATAAACQALWLRGLLSEITGVKEKVVLLKVDNRSAIALMKNPVFFGRSKHINTRYHFIRECIERVEVQVEHVSGEEQKADILTKALPRIKFEEMRSLLGMVNLGVTRKD</sequence>
<evidence type="ECO:0000313" key="9">
    <source>
        <dbReference type="EMBL" id="KAK1419766.1"/>
    </source>
</evidence>
<dbReference type="PANTHER" id="PTHR42648">
    <property type="entry name" value="TRANSPOSASE, PUTATIVE-RELATED"/>
    <property type="match status" value="1"/>
</dbReference>
<dbReference type="SUPFAM" id="SSF57756">
    <property type="entry name" value="Retrovirus zinc finger-like domains"/>
    <property type="match status" value="1"/>
</dbReference>
<keyword evidence="4" id="KW-0378">Hydrolase</keyword>
<comment type="caution">
    <text evidence="9">The sequence shown here is derived from an EMBL/GenBank/DDBJ whole genome shotgun (WGS) entry which is preliminary data.</text>
</comment>
<dbReference type="SUPFAM" id="SSF53098">
    <property type="entry name" value="Ribonuclease H-like"/>
    <property type="match status" value="1"/>
</dbReference>
<evidence type="ECO:0000256" key="3">
    <source>
        <dbReference type="ARBA" id="ARBA00022750"/>
    </source>
</evidence>
<organism evidence="9 10">
    <name type="scientific">Tagetes erecta</name>
    <name type="common">African marigold</name>
    <dbReference type="NCBI Taxonomy" id="13708"/>
    <lineage>
        <taxon>Eukaryota</taxon>
        <taxon>Viridiplantae</taxon>
        <taxon>Streptophyta</taxon>
        <taxon>Embryophyta</taxon>
        <taxon>Tracheophyta</taxon>
        <taxon>Spermatophyta</taxon>
        <taxon>Magnoliopsida</taxon>
        <taxon>eudicotyledons</taxon>
        <taxon>Gunneridae</taxon>
        <taxon>Pentapetalae</taxon>
        <taxon>asterids</taxon>
        <taxon>campanulids</taxon>
        <taxon>Asterales</taxon>
        <taxon>Asteraceae</taxon>
        <taxon>Asteroideae</taxon>
        <taxon>Heliantheae alliance</taxon>
        <taxon>Tageteae</taxon>
        <taxon>Tagetes</taxon>
    </lineage>
</organism>
<feature type="compositionally biased region" description="Basic residues" evidence="6">
    <location>
        <begin position="256"/>
        <end position="270"/>
    </location>
</feature>
<dbReference type="PANTHER" id="PTHR42648:SF25">
    <property type="entry name" value="RNA-DIRECTED DNA POLYMERASE"/>
    <property type="match status" value="1"/>
</dbReference>
<keyword evidence="10" id="KW-1185">Reference proteome</keyword>
<keyword evidence="5" id="KW-0862">Zinc</keyword>
<dbReference type="PROSITE" id="PS50994">
    <property type="entry name" value="INTEGRASE"/>
    <property type="match status" value="1"/>
</dbReference>
<feature type="region of interest" description="Disordered" evidence="6">
    <location>
        <begin position="224"/>
        <end position="298"/>
    </location>
</feature>
<evidence type="ECO:0000256" key="4">
    <source>
        <dbReference type="ARBA" id="ARBA00022801"/>
    </source>
</evidence>
<proteinExistence type="predicted"/>
<dbReference type="InterPro" id="IPR054722">
    <property type="entry name" value="PolX-like_BBD"/>
</dbReference>
<feature type="compositionally biased region" description="Basic and acidic residues" evidence="6">
    <location>
        <begin position="224"/>
        <end position="243"/>
    </location>
</feature>
<feature type="region of interest" description="Disordered" evidence="6">
    <location>
        <begin position="740"/>
        <end position="797"/>
    </location>
</feature>
<dbReference type="InterPro" id="IPR036875">
    <property type="entry name" value="Znf_CCHC_sf"/>
</dbReference>
<gene>
    <name evidence="9" type="ORF">QVD17_29081</name>
</gene>
<dbReference type="CDD" id="cd09272">
    <property type="entry name" value="RNase_HI_RT_Ty1"/>
    <property type="match status" value="1"/>
</dbReference>
<dbReference type="Proteomes" id="UP001229421">
    <property type="component" value="Unassembled WGS sequence"/>
</dbReference>
<dbReference type="EMBL" id="JAUHHV010000007">
    <property type="protein sequence ID" value="KAK1419766.1"/>
    <property type="molecule type" value="Genomic_DNA"/>
</dbReference>
<evidence type="ECO:0000256" key="6">
    <source>
        <dbReference type="SAM" id="MobiDB-lite"/>
    </source>
</evidence>
<feature type="compositionally biased region" description="Low complexity" evidence="6">
    <location>
        <begin position="282"/>
        <end position="292"/>
    </location>
</feature>
<evidence type="ECO:0000259" key="8">
    <source>
        <dbReference type="PROSITE" id="PS50994"/>
    </source>
</evidence>
<feature type="compositionally biased region" description="Polar residues" evidence="6">
    <location>
        <begin position="740"/>
        <end position="760"/>
    </location>
</feature>
<dbReference type="SUPFAM" id="SSF56672">
    <property type="entry name" value="DNA/RNA polymerases"/>
    <property type="match status" value="1"/>
</dbReference>
<keyword evidence="5" id="KW-0863">Zinc-finger</keyword>
<accession>A0AAD8KEA6</accession>
<dbReference type="InterPro" id="IPR013103">
    <property type="entry name" value="RVT_2"/>
</dbReference>
<name>A0AAD8KEA6_TARER</name>
<dbReference type="InterPro" id="IPR039537">
    <property type="entry name" value="Retrotran_Ty1/copia-like"/>
</dbReference>
<feature type="domain" description="Integrase catalytic" evidence="8">
    <location>
        <begin position="476"/>
        <end position="642"/>
    </location>
</feature>
<dbReference type="GO" id="GO:0015074">
    <property type="term" value="P:DNA integration"/>
    <property type="evidence" value="ECO:0007669"/>
    <property type="project" value="InterPro"/>
</dbReference>
<dbReference type="Gene3D" id="3.30.420.10">
    <property type="entry name" value="Ribonuclease H-like superfamily/Ribonuclease H"/>
    <property type="match status" value="1"/>
</dbReference>
<dbReference type="InterPro" id="IPR012337">
    <property type="entry name" value="RNaseH-like_sf"/>
</dbReference>
<keyword evidence="3" id="KW-0064">Aspartyl protease</keyword>
<dbReference type="GO" id="GO:0004190">
    <property type="term" value="F:aspartic-type endopeptidase activity"/>
    <property type="evidence" value="ECO:0007669"/>
    <property type="project" value="UniProtKB-KW"/>
</dbReference>
<evidence type="ECO:0000256" key="1">
    <source>
        <dbReference type="ARBA" id="ARBA00022670"/>
    </source>
</evidence>
<evidence type="ECO:0000313" key="10">
    <source>
        <dbReference type="Proteomes" id="UP001229421"/>
    </source>
</evidence>
<feature type="compositionally biased region" description="Low complexity" evidence="6">
    <location>
        <begin position="244"/>
        <end position="255"/>
    </location>
</feature>
<dbReference type="GO" id="GO:0006508">
    <property type="term" value="P:proteolysis"/>
    <property type="evidence" value="ECO:0007669"/>
    <property type="project" value="UniProtKB-KW"/>
</dbReference>
<dbReference type="InterPro" id="IPR043502">
    <property type="entry name" value="DNA/RNA_pol_sf"/>
</dbReference>
<dbReference type="Gene3D" id="4.10.60.10">
    <property type="entry name" value="Zinc finger, CCHC-type"/>
    <property type="match status" value="1"/>
</dbReference>
<feature type="compositionally biased region" description="Acidic residues" evidence="6">
    <location>
        <begin position="770"/>
        <end position="780"/>
    </location>
</feature>
<dbReference type="Pfam" id="PF14223">
    <property type="entry name" value="Retrotran_gag_2"/>
    <property type="match status" value="1"/>
</dbReference>
<evidence type="ECO:0000259" key="7">
    <source>
        <dbReference type="PROSITE" id="PS50158"/>
    </source>
</evidence>
<keyword evidence="2" id="KW-0479">Metal-binding</keyword>
<dbReference type="SMART" id="SM00343">
    <property type="entry name" value="ZnF_C2HC"/>
    <property type="match status" value="1"/>
</dbReference>
<protein>
    <recommendedName>
        <fullName evidence="11">Polyprotein</fullName>
    </recommendedName>
</protein>
<evidence type="ECO:0000256" key="2">
    <source>
        <dbReference type="ARBA" id="ARBA00022723"/>
    </source>
</evidence>
<dbReference type="InterPro" id="IPR036397">
    <property type="entry name" value="RNaseH_sf"/>
</dbReference>
<dbReference type="PROSITE" id="PS50158">
    <property type="entry name" value="ZF_CCHC"/>
    <property type="match status" value="1"/>
</dbReference>
<dbReference type="Pfam" id="PF22936">
    <property type="entry name" value="Pol_BBD"/>
    <property type="match status" value="1"/>
</dbReference>
<dbReference type="InterPro" id="IPR001584">
    <property type="entry name" value="Integrase_cat-core"/>
</dbReference>
<dbReference type="GO" id="GO:0003676">
    <property type="term" value="F:nucleic acid binding"/>
    <property type="evidence" value="ECO:0007669"/>
    <property type="project" value="InterPro"/>
</dbReference>
<dbReference type="InterPro" id="IPR001878">
    <property type="entry name" value="Znf_CCHC"/>
</dbReference>